<evidence type="ECO:0000313" key="1">
    <source>
        <dbReference type="EMBL" id="CAB4131740.1"/>
    </source>
</evidence>
<reference evidence="1" key="1">
    <citation type="submission" date="2020-04" db="EMBL/GenBank/DDBJ databases">
        <authorList>
            <person name="Chiriac C."/>
            <person name="Salcher M."/>
            <person name="Ghai R."/>
            <person name="Kavagutti S V."/>
        </authorList>
    </citation>
    <scope>NUCLEOTIDE SEQUENCE</scope>
</reference>
<name>A0A6J5LFM5_9CAUD</name>
<accession>A0A6J5LFM5</accession>
<proteinExistence type="predicted"/>
<protein>
    <submittedName>
        <fullName evidence="1">Uncharacterized protein</fullName>
    </submittedName>
</protein>
<gene>
    <name evidence="1" type="ORF">UFOVP131_11</name>
</gene>
<dbReference type="EMBL" id="LR796252">
    <property type="protein sequence ID" value="CAB4131740.1"/>
    <property type="molecule type" value="Genomic_DNA"/>
</dbReference>
<organism evidence="1">
    <name type="scientific">uncultured Caudovirales phage</name>
    <dbReference type="NCBI Taxonomy" id="2100421"/>
    <lineage>
        <taxon>Viruses</taxon>
        <taxon>Duplodnaviria</taxon>
        <taxon>Heunggongvirae</taxon>
        <taxon>Uroviricota</taxon>
        <taxon>Caudoviricetes</taxon>
        <taxon>Peduoviridae</taxon>
        <taxon>Maltschvirus</taxon>
        <taxon>Maltschvirus maltsch</taxon>
    </lineage>
</organism>
<sequence>MSVSESQIAREVAANPGLGELQAYYRLKAINDLHRSGELAKAGYRHLLK</sequence>